<keyword evidence="2" id="KW-0963">Cytoplasm</keyword>
<dbReference type="InterPro" id="IPR001678">
    <property type="entry name" value="MeTrfase_RsmB-F_NOP2_dom"/>
</dbReference>
<dbReference type="GO" id="GO:0008173">
    <property type="term" value="F:RNA methyltransferase activity"/>
    <property type="evidence" value="ECO:0007669"/>
    <property type="project" value="InterPro"/>
</dbReference>
<dbReference type="OrthoDB" id="9810297at2"/>
<evidence type="ECO:0000256" key="8">
    <source>
        <dbReference type="SAM" id="MobiDB-lite"/>
    </source>
</evidence>
<dbReference type="EMBL" id="RHHR01000013">
    <property type="protein sequence ID" value="RNB74889.1"/>
    <property type="molecule type" value="Genomic_DNA"/>
</dbReference>
<dbReference type="InterPro" id="IPR049560">
    <property type="entry name" value="MeTrfase_RsmB-F_NOP2_cat"/>
</dbReference>
<dbReference type="PROSITE" id="PS51686">
    <property type="entry name" value="SAM_MT_RSMB_NOP"/>
    <property type="match status" value="1"/>
</dbReference>
<keyword evidence="5 7" id="KW-0949">S-adenosyl-L-methionine</keyword>
<reference evidence="10 11" key="1">
    <citation type="submission" date="2018-10" db="EMBL/GenBank/DDBJ databases">
        <title>Phylogenomics of Brevibacillus.</title>
        <authorList>
            <person name="Dunlap C."/>
        </authorList>
    </citation>
    <scope>NUCLEOTIDE SEQUENCE [LARGE SCALE GENOMIC DNA]</scope>
    <source>
        <strain evidence="10 11">JCM 12215</strain>
    </source>
</reference>
<evidence type="ECO:0000256" key="7">
    <source>
        <dbReference type="PROSITE-ProRule" id="PRU01023"/>
    </source>
</evidence>
<dbReference type="GO" id="GO:0006396">
    <property type="term" value="P:RNA processing"/>
    <property type="evidence" value="ECO:0007669"/>
    <property type="project" value="InterPro"/>
</dbReference>
<dbReference type="Pfam" id="PF01189">
    <property type="entry name" value="Methyltr_RsmB-F"/>
    <property type="match status" value="1"/>
</dbReference>
<dbReference type="InterPro" id="IPR027391">
    <property type="entry name" value="Nol1_Nop2_Fmu_2"/>
</dbReference>
<dbReference type="GO" id="GO:0003723">
    <property type="term" value="F:RNA binding"/>
    <property type="evidence" value="ECO:0007669"/>
    <property type="project" value="UniProtKB-UniRule"/>
</dbReference>
<dbReference type="InterPro" id="IPR023267">
    <property type="entry name" value="RCMT"/>
</dbReference>
<comment type="similarity">
    <text evidence="1 7">Belongs to the class I-like SAM-binding methyltransferase superfamily. RsmB/NOP family.</text>
</comment>
<feature type="binding site" evidence="7">
    <location>
        <position position="135"/>
    </location>
    <ligand>
        <name>S-adenosyl-L-methionine</name>
        <dbReference type="ChEBI" id="CHEBI:59789"/>
    </ligand>
</feature>
<dbReference type="SUPFAM" id="SSF53335">
    <property type="entry name" value="S-adenosyl-L-methionine-dependent methyltransferases"/>
    <property type="match status" value="1"/>
</dbReference>
<dbReference type="InterPro" id="IPR011023">
    <property type="entry name" value="Nop2p"/>
</dbReference>
<comment type="caution">
    <text evidence="10">The sequence shown here is derived from an EMBL/GenBank/DDBJ whole genome shotgun (WGS) entry which is preliminary data.</text>
</comment>
<dbReference type="Gene3D" id="3.40.50.150">
    <property type="entry name" value="Vaccinia Virus protein VP39"/>
    <property type="match status" value="1"/>
</dbReference>
<accession>A0A3M8CGX3</accession>
<dbReference type="Pfam" id="PF17126">
    <property type="entry name" value="RsmF_methylt_CI"/>
    <property type="match status" value="1"/>
</dbReference>
<dbReference type="PRINTS" id="PR02008">
    <property type="entry name" value="RCMTFAMILY"/>
</dbReference>
<dbReference type="Proteomes" id="UP000282028">
    <property type="component" value="Unassembled WGS sequence"/>
</dbReference>
<feature type="binding site" evidence="7">
    <location>
        <position position="180"/>
    </location>
    <ligand>
        <name>S-adenosyl-L-methionine</name>
        <dbReference type="ChEBI" id="CHEBI:59789"/>
    </ligand>
</feature>
<dbReference type="Gene3D" id="2.30.130.60">
    <property type="match status" value="1"/>
</dbReference>
<gene>
    <name evidence="10" type="ORF">EDM52_09210</name>
</gene>
<evidence type="ECO:0000256" key="1">
    <source>
        <dbReference type="ARBA" id="ARBA00007494"/>
    </source>
</evidence>
<keyword evidence="3 7" id="KW-0489">Methyltransferase</keyword>
<evidence type="ECO:0000256" key="5">
    <source>
        <dbReference type="ARBA" id="ARBA00022691"/>
    </source>
</evidence>
<evidence type="ECO:0000313" key="10">
    <source>
        <dbReference type="EMBL" id="RNB74889.1"/>
    </source>
</evidence>
<dbReference type="GO" id="GO:0008757">
    <property type="term" value="F:S-adenosylmethionine-dependent methyltransferase activity"/>
    <property type="evidence" value="ECO:0007669"/>
    <property type="project" value="InterPro"/>
</dbReference>
<evidence type="ECO:0000256" key="4">
    <source>
        <dbReference type="ARBA" id="ARBA00022679"/>
    </source>
</evidence>
<dbReference type="AlphaFoldDB" id="A0A3M8CGX3"/>
<evidence type="ECO:0000256" key="6">
    <source>
        <dbReference type="ARBA" id="ARBA00022884"/>
    </source>
</evidence>
<dbReference type="PROSITE" id="PS01153">
    <property type="entry name" value="NOL1_NOP2_SUN"/>
    <property type="match status" value="1"/>
</dbReference>
<dbReference type="NCBIfam" id="TIGR00446">
    <property type="entry name" value="nop2p"/>
    <property type="match status" value="1"/>
</dbReference>
<dbReference type="InterPro" id="IPR031340">
    <property type="entry name" value="RsmF_methylt_CI"/>
</dbReference>
<dbReference type="Gene3D" id="3.30.70.1170">
    <property type="entry name" value="Sun protein, domain 3"/>
    <property type="match status" value="1"/>
</dbReference>
<name>A0A3M8CGX3_9BACL</name>
<feature type="compositionally biased region" description="Basic and acidic residues" evidence="8">
    <location>
        <begin position="301"/>
        <end position="315"/>
    </location>
</feature>
<feature type="binding site" evidence="7">
    <location>
        <begin position="111"/>
        <end position="117"/>
    </location>
    <ligand>
        <name>S-adenosyl-L-methionine</name>
        <dbReference type="ChEBI" id="CHEBI:59789"/>
    </ligand>
</feature>
<dbReference type="InterPro" id="IPR031341">
    <property type="entry name" value="Methyltr_RsmF_N"/>
</dbReference>
<comment type="caution">
    <text evidence="7">Lacks conserved residue(s) required for the propagation of feature annotation.</text>
</comment>
<protein>
    <submittedName>
        <fullName evidence="10">NOL1/NOP2/sun family putative RNA methylase</fullName>
    </submittedName>
</protein>
<dbReference type="Pfam" id="PF17125">
    <property type="entry name" value="Methyltr_RsmF_N"/>
    <property type="match status" value="1"/>
</dbReference>
<keyword evidence="4 7" id="KW-0808">Transferase</keyword>
<keyword evidence="6 7" id="KW-0694">RNA-binding</keyword>
<dbReference type="GO" id="GO:0001510">
    <property type="term" value="P:RNA methylation"/>
    <property type="evidence" value="ECO:0007669"/>
    <property type="project" value="InterPro"/>
</dbReference>
<evidence type="ECO:0000313" key="11">
    <source>
        <dbReference type="Proteomes" id="UP000282028"/>
    </source>
</evidence>
<feature type="active site" description="Nucleophile" evidence="7">
    <location>
        <position position="233"/>
    </location>
</feature>
<dbReference type="PANTHER" id="PTHR22807:SF30">
    <property type="entry name" value="28S RRNA (CYTOSINE(4447)-C(5))-METHYLTRANSFERASE-RELATED"/>
    <property type="match status" value="1"/>
</dbReference>
<evidence type="ECO:0000259" key="9">
    <source>
        <dbReference type="PROSITE" id="PS51686"/>
    </source>
</evidence>
<evidence type="ECO:0000256" key="2">
    <source>
        <dbReference type="ARBA" id="ARBA00022490"/>
    </source>
</evidence>
<dbReference type="Pfam" id="PF13636">
    <property type="entry name" value="Methyltranf_PUA"/>
    <property type="match status" value="1"/>
</dbReference>
<feature type="domain" description="SAM-dependent MTase RsmB/NOP-type" evidence="9">
    <location>
        <begin position="24"/>
        <end position="304"/>
    </location>
</feature>
<dbReference type="CDD" id="cd21147">
    <property type="entry name" value="RsmF_methylt_CTD1"/>
    <property type="match status" value="1"/>
</dbReference>
<keyword evidence="11" id="KW-1185">Reference proteome</keyword>
<sequence>MTSTLPAAFTERMQSLLHQDFEAFLESYRKSISHGLRVNPLKIDRDAFITLSPFELESIPWCPEGFRYPDGARPGKHPYHACGLYYLQEPSAMSPAEALGAQPGERILDLCAAPGGKSTQLAAALQGEGLLIANEIHPQRARALSENLERCAVQNAVVTNETPERLMERFPLFFDRILVDAPCSGEGMFRKLPEAIEDWSPEKVTECHHMQLDILDAAARMLAPGGTLVYSTCTFAPLENEQSITTFLTRHPEFELIPLPHPEWFAPGQPAWAKPQTDDLRLTARLWPHLLEGEGHYLAKLRKKEDSQNDQEPPKRKEKRASKSLPAGRKEAIAAWQKFAVEVIPYTAKRLSDESAFLLFGDQLFYSPAPTLNWDGLKVLRVGLHLGTVKKNRFEPGHALALVLSPEEVVGHANFKADDQEVMRYLRGEALLREGEPGWTLVTVDGFSIGWGKQADGQLKNHYPKGLRWV</sequence>
<dbReference type="CDD" id="cd02440">
    <property type="entry name" value="AdoMet_MTases"/>
    <property type="match status" value="1"/>
</dbReference>
<organism evidence="10 11">
    <name type="scientific">Brevibacillus invocatus</name>
    <dbReference type="NCBI Taxonomy" id="173959"/>
    <lineage>
        <taxon>Bacteria</taxon>
        <taxon>Bacillati</taxon>
        <taxon>Bacillota</taxon>
        <taxon>Bacilli</taxon>
        <taxon>Bacillales</taxon>
        <taxon>Paenibacillaceae</taxon>
        <taxon>Brevibacillus</taxon>
    </lineage>
</organism>
<proteinExistence type="inferred from homology"/>
<dbReference type="RefSeq" id="WP_122908707.1">
    <property type="nucleotide sequence ID" value="NZ_CBCSBE010000005.1"/>
</dbReference>
<dbReference type="InterPro" id="IPR029063">
    <property type="entry name" value="SAM-dependent_MTases_sf"/>
</dbReference>
<dbReference type="PANTHER" id="PTHR22807">
    <property type="entry name" value="NOP2 YEAST -RELATED NOL1/NOP2/FMU SUN DOMAIN-CONTAINING"/>
    <property type="match status" value="1"/>
</dbReference>
<feature type="region of interest" description="Disordered" evidence="8">
    <location>
        <begin position="301"/>
        <end position="326"/>
    </location>
</feature>
<evidence type="ECO:0000256" key="3">
    <source>
        <dbReference type="ARBA" id="ARBA00022603"/>
    </source>
</evidence>
<dbReference type="InterPro" id="IPR018314">
    <property type="entry name" value="RsmB/NOL1/NOP2-like_CS"/>
</dbReference>